<organism evidence="3 4">
    <name type="scientific">Actinomyces lilanjuaniae</name>
    <dbReference type="NCBI Taxonomy" id="2321394"/>
    <lineage>
        <taxon>Bacteria</taxon>
        <taxon>Bacillati</taxon>
        <taxon>Actinomycetota</taxon>
        <taxon>Actinomycetes</taxon>
        <taxon>Actinomycetales</taxon>
        <taxon>Actinomycetaceae</taxon>
        <taxon>Actinomyces</taxon>
    </lineage>
</organism>
<feature type="domain" description="DUF4143" evidence="2">
    <location>
        <begin position="201"/>
        <end position="364"/>
    </location>
</feature>
<reference evidence="3 4" key="1">
    <citation type="submission" date="2018-09" db="EMBL/GenBank/DDBJ databases">
        <authorList>
            <person name="Li J."/>
        </authorList>
    </citation>
    <scope>NUCLEOTIDE SEQUENCE [LARGE SCALE GENOMIC DNA]</scope>
    <source>
        <strain evidence="3 4">2129</strain>
    </source>
</reference>
<dbReference type="PANTHER" id="PTHR43566">
    <property type="entry name" value="CONSERVED PROTEIN"/>
    <property type="match status" value="1"/>
</dbReference>
<feature type="domain" description="AAA" evidence="1">
    <location>
        <begin position="21"/>
        <end position="132"/>
    </location>
</feature>
<dbReference type="EMBL" id="CP032514">
    <property type="protein sequence ID" value="AYD90634.1"/>
    <property type="molecule type" value="Genomic_DNA"/>
</dbReference>
<dbReference type="InterPro" id="IPR025420">
    <property type="entry name" value="DUF4143"/>
</dbReference>
<evidence type="ECO:0000259" key="1">
    <source>
        <dbReference type="Pfam" id="PF13173"/>
    </source>
</evidence>
<keyword evidence="3" id="KW-0547">Nucleotide-binding</keyword>
<dbReference type="Proteomes" id="UP000273001">
    <property type="component" value="Chromosome"/>
</dbReference>
<keyword evidence="4" id="KW-1185">Reference proteome</keyword>
<sequence length="416" mass="44299">MSSYRPRVVDPLIRDALASSGAVVLRGARATGKTESALQVAASTLRLDSASPRARLARASPETALAGDTPRLLDEWQLAPGLWNEVRHAVDQRRAPGQFVLTGSASPDDDPLRHSGAGRMHTLLLRTMTLAETGHSTGEVSLSSLLDGEELPLAESALGLPELVSRVVTGGWPGWFDLSERSARSRADSYVQDIVEHEFATVAGTRRDPRRFHAYLSALAGLVAQPASQAAVVRRMRKEYVGSLGPTAPTALHDLAQRLFLVEDQPAWSPSLRSASAASQAPARHLVDPSLAAVLLGAGSDRLMTDPQTLGFLFESQVVHDLRVYAQAAGARGVFHYRDTKGRDEIDAVVEGADGQWLAVEVKLGEGRVEEGAANLLRVTAKMTSPPLMCLVVVPTGVAHVRPDGVGVLPLTVLGA</sequence>
<dbReference type="RefSeq" id="WP_120205570.1">
    <property type="nucleotide sequence ID" value="NZ_CP032514.1"/>
</dbReference>
<evidence type="ECO:0000313" key="4">
    <source>
        <dbReference type="Proteomes" id="UP000273001"/>
    </source>
</evidence>
<name>A0ABM6Z5K4_9ACTO</name>
<dbReference type="GO" id="GO:0005524">
    <property type="term" value="F:ATP binding"/>
    <property type="evidence" value="ECO:0007669"/>
    <property type="project" value="UniProtKB-KW"/>
</dbReference>
<dbReference type="Pfam" id="PF13635">
    <property type="entry name" value="DUF4143"/>
    <property type="match status" value="1"/>
</dbReference>
<protein>
    <submittedName>
        <fullName evidence="3">ATP-binding protein</fullName>
    </submittedName>
</protein>
<keyword evidence="3" id="KW-0067">ATP-binding</keyword>
<gene>
    <name evidence="3" type="ORF">D5R93_12635</name>
</gene>
<evidence type="ECO:0000313" key="3">
    <source>
        <dbReference type="EMBL" id="AYD90634.1"/>
    </source>
</evidence>
<proteinExistence type="predicted"/>
<evidence type="ECO:0000259" key="2">
    <source>
        <dbReference type="Pfam" id="PF13635"/>
    </source>
</evidence>
<accession>A0ABM6Z5K4</accession>
<dbReference type="InterPro" id="IPR041682">
    <property type="entry name" value="AAA_14"/>
</dbReference>
<dbReference type="PANTHER" id="PTHR43566:SF2">
    <property type="entry name" value="DUF4143 DOMAIN-CONTAINING PROTEIN"/>
    <property type="match status" value="1"/>
</dbReference>
<dbReference type="Pfam" id="PF13173">
    <property type="entry name" value="AAA_14"/>
    <property type="match status" value="1"/>
</dbReference>